<dbReference type="InterPro" id="IPR003718">
    <property type="entry name" value="OsmC/Ohr_fam"/>
</dbReference>
<dbReference type="SUPFAM" id="SSF82784">
    <property type="entry name" value="OsmC-like"/>
    <property type="match status" value="1"/>
</dbReference>
<dbReference type="EMBL" id="JAGYPE010000006">
    <property type="protein sequence ID" value="MBS4185951.1"/>
    <property type="molecule type" value="Genomic_DNA"/>
</dbReference>
<dbReference type="InterPro" id="IPR015946">
    <property type="entry name" value="KH_dom-like_a/b"/>
</dbReference>
<dbReference type="Proteomes" id="UP000677265">
    <property type="component" value="Unassembled WGS sequence"/>
</dbReference>
<dbReference type="EMBL" id="JAGYPE020000009">
    <property type="protein sequence ID" value="MCH6265361.1"/>
    <property type="molecule type" value="Genomic_DNA"/>
</dbReference>
<dbReference type="Pfam" id="PF02566">
    <property type="entry name" value="OsmC"/>
    <property type="match status" value="1"/>
</dbReference>
<protein>
    <submittedName>
        <fullName evidence="1">OsmC family protein</fullName>
    </submittedName>
</protein>
<dbReference type="Gene3D" id="3.30.300.20">
    <property type="match status" value="1"/>
</dbReference>
<dbReference type="PANTHER" id="PTHR35368">
    <property type="entry name" value="HYDROPEROXIDE REDUCTASE"/>
    <property type="match status" value="1"/>
</dbReference>
<sequence length="150" mass="16443">MRQQMTVKVQGIGNGMRTDSVAGKHKIAIDEPVTMGGQDSAIDPLSTFLASLIGCENVMAQIIAKEMNFDLQGISFEVEGDLDISGLMGNLEVKPYFEKVVIKATVETSESQDRIDELKEAIDLRCPVFRTIKDAGISIENHWLKASVTI</sequence>
<organism evidence="1">
    <name type="scientific">Neobacillus citreus</name>
    <dbReference type="NCBI Taxonomy" id="2833578"/>
    <lineage>
        <taxon>Bacteria</taxon>
        <taxon>Bacillati</taxon>
        <taxon>Bacillota</taxon>
        <taxon>Bacilli</taxon>
        <taxon>Bacillales</taxon>
        <taxon>Bacillaceae</taxon>
        <taxon>Neobacillus</taxon>
    </lineage>
</organism>
<dbReference type="AlphaFoldDB" id="A0A942T6G7"/>
<reference evidence="1" key="1">
    <citation type="submission" date="2021-05" db="EMBL/GenBank/DDBJ databases">
        <title>Novel Bacillus species.</title>
        <authorList>
            <person name="Liu G."/>
        </authorList>
    </citation>
    <scope>NUCLEOTIDE SEQUENCE</scope>
    <source>
        <strain evidence="1 3">FJAT-50051</strain>
    </source>
</reference>
<accession>A0A942T6G7</accession>
<keyword evidence="3" id="KW-1185">Reference proteome</keyword>
<evidence type="ECO:0000313" key="2">
    <source>
        <dbReference type="EMBL" id="MCH6265361.1"/>
    </source>
</evidence>
<dbReference type="RefSeq" id="WP_213145753.1">
    <property type="nucleotide sequence ID" value="NZ_JAGYPE020000009.1"/>
</dbReference>
<dbReference type="InterPro" id="IPR052924">
    <property type="entry name" value="OsmC/Ohr_hydroprdx_reductase"/>
</dbReference>
<dbReference type="PANTHER" id="PTHR35368:SF1">
    <property type="entry name" value="HYDROPEROXIDE REDUCTASE"/>
    <property type="match status" value="1"/>
</dbReference>
<comment type="caution">
    <text evidence="1">The sequence shown here is derived from an EMBL/GenBank/DDBJ whole genome shotgun (WGS) entry which is preliminary data.</text>
</comment>
<evidence type="ECO:0000313" key="1">
    <source>
        <dbReference type="EMBL" id="MBS4185951.1"/>
    </source>
</evidence>
<evidence type="ECO:0000313" key="3">
    <source>
        <dbReference type="Proteomes" id="UP000677265"/>
    </source>
</evidence>
<proteinExistence type="predicted"/>
<dbReference type="InterPro" id="IPR036102">
    <property type="entry name" value="OsmC/Ohrsf"/>
</dbReference>
<gene>
    <name evidence="2" type="ORF">KHB02_007445</name>
    <name evidence="1" type="ORF">KHB02_31660</name>
</gene>
<name>A0A942T6G7_9BACI</name>